<dbReference type="KEGG" id="gbn:GEOBRER4_14080"/>
<dbReference type="PIRSF" id="PIRSF000094">
    <property type="entry name" value="Enoyl-ACP_rdct"/>
    <property type="match status" value="1"/>
</dbReference>
<evidence type="ECO:0000256" key="3">
    <source>
        <dbReference type="ARBA" id="ARBA00022516"/>
    </source>
</evidence>
<evidence type="ECO:0000256" key="11">
    <source>
        <dbReference type="PIRSR" id="PIRSR000094-2"/>
    </source>
</evidence>
<dbReference type="RefSeq" id="WP_185244822.1">
    <property type="nucleotide sequence ID" value="NZ_AP023213.1"/>
</dbReference>
<dbReference type="PANTHER" id="PTHR43159">
    <property type="entry name" value="ENOYL-[ACYL-CARRIER-PROTEIN] REDUCTASE"/>
    <property type="match status" value="1"/>
</dbReference>
<dbReference type="SUPFAM" id="SSF51735">
    <property type="entry name" value="NAD(P)-binding Rossmann-fold domains"/>
    <property type="match status" value="1"/>
</dbReference>
<evidence type="ECO:0000256" key="12">
    <source>
        <dbReference type="PIRSR" id="PIRSR000094-3"/>
    </source>
</evidence>
<dbReference type="Gene3D" id="3.40.50.720">
    <property type="entry name" value="NAD(P)-binding Rossmann-like Domain"/>
    <property type="match status" value="1"/>
</dbReference>
<dbReference type="EC" id="1.3.1.9" evidence="9"/>
<feature type="active site" description="Proton acceptor" evidence="10">
    <location>
        <position position="146"/>
    </location>
</feature>
<feature type="binding site" evidence="12">
    <location>
        <position position="92"/>
    </location>
    <ligand>
        <name>NAD(+)</name>
        <dbReference type="ChEBI" id="CHEBI:57540"/>
    </ligand>
</feature>
<evidence type="ECO:0000256" key="7">
    <source>
        <dbReference type="ARBA" id="ARBA00023098"/>
    </source>
</evidence>
<feature type="binding site" evidence="11">
    <location>
        <position position="95"/>
    </location>
    <ligand>
        <name>substrate</name>
    </ligand>
</feature>
<dbReference type="GO" id="GO:0004318">
    <property type="term" value="F:enoyl-[acyl-carrier-protein] reductase (NADH) activity"/>
    <property type="evidence" value="ECO:0007669"/>
    <property type="project" value="UniProtKB-EC"/>
</dbReference>
<dbReference type="InterPro" id="IPR002347">
    <property type="entry name" value="SDR_fam"/>
</dbReference>
<evidence type="ECO:0000256" key="9">
    <source>
        <dbReference type="PIRNR" id="PIRNR000094"/>
    </source>
</evidence>
<feature type="binding site" evidence="12">
    <location>
        <position position="163"/>
    </location>
    <ligand>
        <name>NAD(+)</name>
        <dbReference type="ChEBI" id="CHEBI:57540"/>
    </ligand>
</feature>
<dbReference type="EMBL" id="AP023213">
    <property type="protein sequence ID" value="BCG46658.1"/>
    <property type="molecule type" value="Genomic_DNA"/>
</dbReference>
<dbReference type="FunFam" id="3.40.50.720:FF:000054">
    <property type="entry name" value="Enoyl-[acyl-carrier-protein] reductase [NADH]"/>
    <property type="match status" value="1"/>
</dbReference>
<keyword evidence="6 9" id="KW-0520">NAD</keyword>
<dbReference type="InterPro" id="IPR036291">
    <property type="entry name" value="NAD(P)-bd_dom_sf"/>
</dbReference>
<gene>
    <name evidence="13" type="ORF">GEOBRER4_n1467</name>
</gene>
<reference evidence="13 14" key="1">
    <citation type="submission" date="2020-06" db="EMBL/GenBank/DDBJ databases">
        <title>Interaction of electrochemicaly active bacteria, Geobacter bremensis R4 on different carbon anode.</title>
        <authorList>
            <person name="Meng L."/>
            <person name="Yoshida N."/>
        </authorList>
    </citation>
    <scope>NUCLEOTIDE SEQUENCE [LARGE SCALE GENOMIC DNA]</scope>
    <source>
        <strain evidence="13 14">R4</strain>
    </source>
</reference>
<name>A0A6S6LZC0_9BACT</name>
<feature type="binding site" evidence="12">
    <location>
        <position position="13"/>
    </location>
    <ligand>
        <name>NAD(+)</name>
        <dbReference type="ChEBI" id="CHEBI:57540"/>
    </ligand>
</feature>
<evidence type="ECO:0000256" key="6">
    <source>
        <dbReference type="ARBA" id="ARBA00023027"/>
    </source>
</evidence>
<evidence type="ECO:0000256" key="5">
    <source>
        <dbReference type="ARBA" id="ARBA00023002"/>
    </source>
</evidence>
<keyword evidence="8 9" id="KW-0275">Fatty acid biosynthesis</keyword>
<proteinExistence type="inferred from homology"/>
<keyword evidence="3 9" id="KW-0444">Lipid biosynthesis</keyword>
<keyword evidence="7" id="KW-0443">Lipid metabolism</keyword>
<dbReference type="PRINTS" id="PR00081">
    <property type="entry name" value="GDHRDH"/>
</dbReference>
<accession>A0A6S6LZC0</accession>
<protein>
    <recommendedName>
        <fullName evidence="9">Enoyl-[acyl-carrier-protein] reductase [NADH]</fullName>
        <ecNumber evidence="9">1.3.1.9</ecNumber>
    </recommendedName>
</protein>
<dbReference type="Proteomes" id="UP000515472">
    <property type="component" value="Chromosome"/>
</dbReference>
<evidence type="ECO:0000256" key="10">
    <source>
        <dbReference type="PIRSR" id="PIRSR000094-1"/>
    </source>
</evidence>
<evidence type="ECO:0000313" key="13">
    <source>
        <dbReference type="EMBL" id="BCG46658.1"/>
    </source>
</evidence>
<sequence length="256" mass="26678">MGLLEGKKALIFGVANDKSIAWAVAEAFRREGAEIALAYAGESVAKRVIPLGESIGASMFLPCDVRSDEDIARLFADVAKQWGGLDILVHSVAFANKDELKGSFLNTTREGFATALDISAYSLIALAKEAAPLMQGRGGSIIAMTYYGAQKVFPNYNVMGVAKAALEASVRYLAEAMGPEGTRVNAISAGPLRTLASAGIGGFGQIAGHVAGKAPLRRNITQEDVANSALYLAGPLAAGVTGEIHFVDSGYNIIGL</sequence>
<comment type="similarity">
    <text evidence="2 9">Belongs to the short-chain dehydrogenases/reductases (SDR) family. FabI subfamily.</text>
</comment>
<feature type="binding site" evidence="12">
    <location>
        <begin position="19"/>
        <end position="20"/>
    </location>
    <ligand>
        <name>NAD(+)</name>
        <dbReference type="ChEBI" id="CHEBI:57540"/>
    </ligand>
</feature>
<evidence type="ECO:0000256" key="1">
    <source>
        <dbReference type="ARBA" id="ARBA00005194"/>
    </source>
</evidence>
<feature type="active site" description="Proton acceptor" evidence="10">
    <location>
        <position position="156"/>
    </location>
</feature>
<comment type="catalytic activity">
    <reaction evidence="9">
        <text>a 2,3-saturated acyl-[ACP] + NAD(+) = a (2E)-enoyl-[ACP] + NADH + H(+)</text>
        <dbReference type="Rhea" id="RHEA:10240"/>
        <dbReference type="Rhea" id="RHEA-COMP:9925"/>
        <dbReference type="Rhea" id="RHEA-COMP:9926"/>
        <dbReference type="ChEBI" id="CHEBI:15378"/>
        <dbReference type="ChEBI" id="CHEBI:57540"/>
        <dbReference type="ChEBI" id="CHEBI:57945"/>
        <dbReference type="ChEBI" id="CHEBI:78784"/>
        <dbReference type="ChEBI" id="CHEBI:78785"/>
        <dbReference type="EC" id="1.3.1.9"/>
    </reaction>
</comment>
<evidence type="ECO:0000256" key="2">
    <source>
        <dbReference type="ARBA" id="ARBA00009233"/>
    </source>
</evidence>
<dbReference type="CDD" id="cd05372">
    <property type="entry name" value="ENR_SDR"/>
    <property type="match status" value="1"/>
</dbReference>
<dbReference type="Gene3D" id="1.10.8.400">
    <property type="entry name" value="Enoyl acyl carrier protein reductase"/>
    <property type="match status" value="1"/>
</dbReference>
<dbReference type="UniPathway" id="UPA00094"/>
<dbReference type="InterPro" id="IPR014358">
    <property type="entry name" value="Enoyl-ACP_Rdtase_NADH"/>
</dbReference>
<dbReference type="GO" id="GO:0006633">
    <property type="term" value="P:fatty acid biosynthetic process"/>
    <property type="evidence" value="ECO:0007669"/>
    <property type="project" value="UniProtKB-UniPathway"/>
</dbReference>
<evidence type="ECO:0000256" key="4">
    <source>
        <dbReference type="ARBA" id="ARBA00022832"/>
    </source>
</evidence>
<dbReference type="Pfam" id="PF13561">
    <property type="entry name" value="adh_short_C2"/>
    <property type="match status" value="1"/>
</dbReference>
<feature type="binding site" evidence="12">
    <location>
        <begin position="64"/>
        <end position="65"/>
    </location>
    <ligand>
        <name>NAD(+)</name>
        <dbReference type="ChEBI" id="CHEBI:57540"/>
    </ligand>
</feature>
<dbReference type="AlphaFoldDB" id="A0A6S6LZC0"/>
<organism evidence="13 14">
    <name type="scientific">Citrifermentans bremense</name>
    <dbReference type="NCBI Taxonomy" id="60035"/>
    <lineage>
        <taxon>Bacteria</taxon>
        <taxon>Pseudomonadati</taxon>
        <taxon>Thermodesulfobacteriota</taxon>
        <taxon>Desulfuromonadia</taxon>
        <taxon>Geobacterales</taxon>
        <taxon>Geobacteraceae</taxon>
        <taxon>Citrifermentans</taxon>
    </lineage>
</organism>
<comment type="pathway">
    <text evidence="1">Lipid metabolism; fatty acid biosynthesis.</text>
</comment>
<evidence type="ECO:0000313" key="14">
    <source>
        <dbReference type="Proteomes" id="UP000515472"/>
    </source>
</evidence>
<keyword evidence="14" id="KW-1185">Reference proteome</keyword>
<evidence type="ECO:0000256" key="8">
    <source>
        <dbReference type="ARBA" id="ARBA00023160"/>
    </source>
</evidence>
<keyword evidence="5 9" id="KW-0560">Oxidoreductase</keyword>
<dbReference type="PANTHER" id="PTHR43159:SF2">
    <property type="entry name" value="ENOYL-[ACYL-CARRIER-PROTEIN] REDUCTASE [NADH], CHLOROPLASTIC"/>
    <property type="match status" value="1"/>
</dbReference>
<keyword evidence="4" id="KW-0276">Fatty acid metabolism</keyword>